<dbReference type="AlphaFoldDB" id="A0A8J9W3X0"/>
<keyword evidence="2" id="KW-0472">Membrane</keyword>
<sequence length="257" mass="28621">MTWIFQLFAFVVAHSSLAGAHAGRGGAERHVIRHAHGVSHRRQAVLNISNTTQIDQKTATMDEGFFTTTNFYDKLAMTSKGIEQSHPPSDNDVESQVCPTFCCHLNLSCVYNTLHEVDCACADGSPSDDTCDITQSAPSRRERKNPWEQVMRMRAPVRSVCISQTLRNKTECKLHCHIYDIDDFTYSISGAYNGSAQHTGYESVSGGPCLIFIHVNTSYPELQPVVDKAMQYIGIIALAAFVTFICVLARQRDRDIK</sequence>
<keyword evidence="2" id="KW-1133">Transmembrane helix</keyword>
<evidence type="ECO:0000313" key="5">
    <source>
        <dbReference type="Proteomes" id="UP000838412"/>
    </source>
</evidence>
<proteinExistence type="predicted"/>
<dbReference type="Proteomes" id="UP000838412">
    <property type="component" value="Chromosome 11"/>
</dbReference>
<reference evidence="4" key="1">
    <citation type="submission" date="2022-01" db="EMBL/GenBank/DDBJ databases">
        <authorList>
            <person name="Braso-Vives M."/>
        </authorList>
    </citation>
    <scope>NUCLEOTIDE SEQUENCE</scope>
</reference>
<name>A0A8J9W3X0_BRALA</name>
<keyword evidence="3" id="KW-0732">Signal</keyword>
<feature type="transmembrane region" description="Helical" evidence="2">
    <location>
        <begin position="229"/>
        <end position="249"/>
    </location>
</feature>
<evidence type="ECO:0000313" key="4">
    <source>
        <dbReference type="EMBL" id="CAH1239269.1"/>
    </source>
</evidence>
<evidence type="ECO:0000256" key="2">
    <source>
        <dbReference type="SAM" id="Phobius"/>
    </source>
</evidence>
<evidence type="ECO:0000256" key="3">
    <source>
        <dbReference type="SAM" id="SignalP"/>
    </source>
</evidence>
<feature type="chain" id="PRO_5035462207" evidence="3">
    <location>
        <begin position="23"/>
        <end position="257"/>
    </location>
</feature>
<organism evidence="4 5">
    <name type="scientific">Branchiostoma lanceolatum</name>
    <name type="common">Common lancelet</name>
    <name type="synonym">Amphioxus lanceolatum</name>
    <dbReference type="NCBI Taxonomy" id="7740"/>
    <lineage>
        <taxon>Eukaryota</taxon>
        <taxon>Metazoa</taxon>
        <taxon>Chordata</taxon>
        <taxon>Cephalochordata</taxon>
        <taxon>Leptocardii</taxon>
        <taxon>Amphioxiformes</taxon>
        <taxon>Branchiostomatidae</taxon>
        <taxon>Branchiostoma</taxon>
    </lineage>
</organism>
<feature type="region of interest" description="Disordered" evidence="1">
    <location>
        <begin position="125"/>
        <end position="145"/>
    </location>
</feature>
<dbReference type="EMBL" id="OV696696">
    <property type="protein sequence ID" value="CAH1239269.1"/>
    <property type="molecule type" value="Genomic_DNA"/>
</dbReference>
<gene>
    <name evidence="4" type="primary">Hypp5777</name>
    <name evidence="4" type="ORF">BLAG_LOCUS3619</name>
</gene>
<accession>A0A8J9W3X0</accession>
<protein>
    <submittedName>
        <fullName evidence="4">Hypp5777 protein</fullName>
    </submittedName>
</protein>
<keyword evidence="5" id="KW-1185">Reference proteome</keyword>
<evidence type="ECO:0000256" key="1">
    <source>
        <dbReference type="SAM" id="MobiDB-lite"/>
    </source>
</evidence>
<feature type="signal peptide" evidence="3">
    <location>
        <begin position="1"/>
        <end position="22"/>
    </location>
</feature>
<dbReference type="OrthoDB" id="10033420at2759"/>
<keyword evidence="2" id="KW-0812">Transmembrane</keyword>